<comment type="caution">
    <text evidence="3">The sequence shown here is derived from an EMBL/GenBank/DDBJ whole genome shotgun (WGS) entry which is preliminary data.</text>
</comment>
<sequence length="281" mass="31493">MGKTVKDKIEETKESINSAKDAVLNTEVDQIKQKTIKAVKVLVAGVAIVGVFALVHNLNQENEKRERRAKWAEAQKKRAEANEQKKLDDIERYKTWIPEEVSRDAWTVFESLPVNMNQNRRKGEHVNSYRAVFGPSLAIGESTGKPAVVKVHSMSNGDWKTVYLTFYGIPAGGICADFVVSSNGEQVLSSTKLTQPDLLNNSLYVSPPSSPLRNSSSLVAIDSMRKETNYEGTTYIPGNAQRLTMLKNGTVLEYRCSNKQTYRFTLMGFTKNYAKFIKAMK</sequence>
<protein>
    <submittedName>
        <fullName evidence="3">Uncharacterized protein</fullName>
    </submittedName>
</protein>
<organism evidence="3 4">
    <name type="scientific">Vibrio barjaei</name>
    <dbReference type="NCBI Taxonomy" id="1676683"/>
    <lineage>
        <taxon>Bacteria</taxon>
        <taxon>Pseudomonadati</taxon>
        <taxon>Pseudomonadota</taxon>
        <taxon>Gammaproteobacteria</taxon>
        <taxon>Vibrionales</taxon>
        <taxon>Vibrionaceae</taxon>
        <taxon>Vibrio</taxon>
    </lineage>
</organism>
<feature type="coiled-coil region" evidence="1">
    <location>
        <begin position="55"/>
        <end position="82"/>
    </location>
</feature>
<keyword evidence="4" id="KW-1185">Reference proteome</keyword>
<keyword evidence="2" id="KW-1133">Transmembrane helix</keyword>
<dbReference type="Proteomes" id="UP001607125">
    <property type="component" value="Unassembled WGS sequence"/>
</dbReference>
<feature type="transmembrane region" description="Helical" evidence="2">
    <location>
        <begin position="41"/>
        <end position="58"/>
    </location>
</feature>
<gene>
    <name evidence="3" type="ORF">ACGRH2_01660</name>
</gene>
<keyword evidence="1" id="KW-0175">Coiled coil</keyword>
<keyword evidence="2" id="KW-0812">Transmembrane</keyword>
<dbReference type="EMBL" id="JBIHSF010000004">
    <property type="protein sequence ID" value="MFH0259155.1"/>
    <property type="molecule type" value="Genomic_DNA"/>
</dbReference>
<name>A0ABW7ID81_9VIBR</name>
<evidence type="ECO:0000256" key="2">
    <source>
        <dbReference type="SAM" id="Phobius"/>
    </source>
</evidence>
<evidence type="ECO:0000313" key="4">
    <source>
        <dbReference type="Proteomes" id="UP001607125"/>
    </source>
</evidence>
<keyword evidence="2" id="KW-0472">Membrane</keyword>
<dbReference type="RefSeq" id="WP_394628389.1">
    <property type="nucleotide sequence ID" value="NZ_JBIHSF010000004.1"/>
</dbReference>
<reference evidence="3 4" key="1">
    <citation type="submission" date="2024-10" db="EMBL/GenBank/DDBJ databases">
        <authorList>
            <person name="Yibar A."/>
            <person name="Saticioglu I.B."/>
            <person name="Duman M."/>
            <person name="Ajmi N."/>
            <person name="Gurler F."/>
            <person name="Ay H."/>
            <person name="Onuk E."/>
            <person name="Guler S."/>
            <person name="Romalde J.L."/>
        </authorList>
    </citation>
    <scope>NUCLEOTIDE SEQUENCE [LARGE SCALE GENOMIC DNA]</scope>
    <source>
        <strain evidence="3 4">1-TCBS-B</strain>
    </source>
</reference>
<proteinExistence type="predicted"/>
<evidence type="ECO:0000313" key="3">
    <source>
        <dbReference type="EMBL" id="MFH0259155.1"/>
    </source>
</evidence>
<accession>A0ABW7ID81</accession>
<evidence type="ECO:0000256" key="1">
    <source>
        <dbReference type="SAM" id="Coils"/>
    </source>
</evidence>